<feature type="coiled-coil region" evidence="1">
    <location>
        <begin position="6"/>
        <end position="47"/>
    </location>
</feature>
<evidence type="ECO:0000313" key="2">
    <source>
        <dbReference type="EMBL" id="VFJ74944.1"/>
    </source>
</evidence>
<dbReference type="EMBL" id="CAADFE010000067">
    <property type="protein sequence ID" value="VFJ74944.1"/>
    <property type="molecule type" value="Genomic_DNA"/>
</dbReference>
<dbReference type="InterPro" id="IPR012662">
    <property type="entry name" value="CHP02449"/>
</dbReference>
<evidence type="ECO:0000256" key="1">
    <source>
        <dbReference type="SAM" id="Coils"/>
    </source>
</evidence>
<sequence length="74" mass="8360">MENEAMQTLEARIDTLIRAYSALSKENQVLREQKASLTAERATLIEKLELAKVRVEGMVTQMKVMETGSLDMES</sequence>
<reference evidence="2" key="1">
    <citation type="submission" date="2019-02" db="EMBL/GenBank/DDBJ databases">
        <authorList>
            <person name="Gruber-Vodicka R. H."/>
            <person name="Seah K. B. B."/>
        </authorList>
    </citation>
    <scope>NUCLEOTIDE SEQUENCE</scope>
    <source>
        <strain evidence="2">BECK_BZ131</strain>
    </source>
</reference>
<name>A0A450TYW9_9GAMM</name>
<organism evidence="2">
    <name type="scientific">Candidatus Kentrum sp. FW</name>
    <dbReference type="NCBI Taxonomy" id="2126338"/>
    <lineage>
        <taxon>Bacteria</taxon>
        <taxon>Pseudomonadati</taxon>
        <taxon>Pseudomonadota</taxon>
        <taxon>Gammaproteobacteria</taxon>
        <taxon>Candidatus Kentrum</taxon>
    </lineage>
</organism>
<protein>
    <submittedName>
        <fullName evidence="2">Cell division protein ZapB</fullName>
    </submittedName>
</protein>
<keyword evidence="1" id="KW-0175">Coiled coil</keyword>
<accession>A0A450TYW9</accession>
<gene>
    <name evidence="2" type="ORF">BECKFW1821C_GA0114237_106721</name>
</gene>
<keyword evidence="2" id="KW-0131">Cell cycle</keyword>
<keyword evidence="2" id="KW-0132">Cell division</keyword>
<dbReference type="GO" id="GO:0051301">
    <property type="term" value="P:cell division"/>
    <property type="evidence" value="ECO:0007669"/>
    <property type="project" value="UniProtKB-KW"/>
</dbReference>
<dbReference type="Gene3D" id="1.20.5.340">
    <property type="match status" value="1"/>
</dbReference>
<dbReference type="AlphaFoldDB" id="A0A450TYW9"/>
<dbReference type="NCBIfam" id="TIGR02449">
    <property type="entry name" value="TIGR02449 family protein"/>
    <property type="match status" value="1"/>
</dbReference>
<proteinExistence type="predicted"/>